<dbReference type="EMBL" id="BAAANJ010000009">
    <property type="protein sequence ID" value="GAA1814382.1"/>
    <property type="molecule type" value="Genomic_DNA"/>
</dbReference>
<accession>A0ABN2M8P4</accession>
<keyword evidence="3" id="KW-1185">Reference proteome</keyword>
<evidence type="ECO:0000313" key="3">
    <source>
        <dbReference type="Proteomes" id="UP001500002"/>
    </source>
</evidence>
<dbReference type="Proteomes" id="UP001500002">
    <property type="component" value="Unassembled WGS sequence"/>
</dbReference>
<evidence type="ECO:0000313" key="2">
    <source>
        <dbReference type="EMBL" id="GAA1814382.1"/>
    </source>
</evidence>
<sequence length="357" mass="39284">MAGFRVRRRHRAHELEVHDADLAKWAGRALYAADERMRVAADELGYAEAQLGAGADAMARLGEALIAARKSLSDAFRLNRLNHDVPGTADEVRARNVRIVQLCAWVEDVLDEQISALADEVARARRAPEFIAGMRADTERSHARIAHTRDTIDRLVAHFARAALVEVEHDLAEAAQLLGFAEHSLGVARRRRDDGQPEPADLELEASAAHLSRLREEHAALDTATAMTTARERAAPRAIAPEARVHDAIRHADRLLDAARDAIADHPGWIGAEALTRLAESERIRVDLGHYLGGWDATTTVTHEGDRERVLAMAGRIVSLAGEALSLARRDIDASRHQRIDASRHQRIDLRSAPQPG</sequence>
<organism evidence="2 3">
    <name type="scientific">Agromyces neolithicus</name>
    <dbReference type="NCBI Taxonomy" id="269420"/>
    <lineage>
        <taxon>Bacteria</taxon>
        <taxon>Bacillati</taxon>
        <taxon>Actinomycetota</taxon>
        <taxon>Actinomycetes</taxon>
        <taxon>Micrococcales</taxon>
        <taxon>Microbacteriaceae</taxon>
        <taxon>Agromyces</taxon>
    </lineage>
</organism>
<dbReference type="RefSeq" id="WP_344296593.1">
    <property type="nucleotide sequence ID" value="NZ_BAAANJ010000009.1"/>
</dbReference>
<name>A0ABN2M8P4_9MICO</name>
<feature type="region of interest" description="Disordered" evidence="1">
    <location>
        <begin position="336"/>
        <end position="357"/>
    </location>
</feature>
<gene>
    <name evidence="2" type="ORF">GCM10009749_24780</name>
</gene>
<protein>
    <submittedName>
        <fullName evidence="2">Uncharacterized protein</fullName>
    </submittedName>
</protein>
<feature type="compositionally biased region" description="Basic and acidic residues" evidence="1">
    <location>
        <begin position="336"/>
        <end position="350"/>
    </location>
</feature>
<proteinExistence type="predicted"/>
<comment type="caution">
    <text evidence="2">The sequence shown here is derived from an EMBL/GenBank/DDBJ whole genome shotgun (WGS) entry which is preliminary data.</text>
</comment>
<reference evidence="3" key="1">
    <citation type="journal article" date="2019" name="Int. J. Syst. Evol. Microbiol.">
        <title>The Global Catalogue of Microorganisms (GCM) 10K type strain sequencing project: providing services to taxonomists for standard genome sequencing and annotation.</title>
        <authorList>
            <consortium name="The Broad Institute Genomics Platform"/>
            <consortium name="The Broad Institute Genome Sequencing Center for Infectious Disease"/>
            <person name="Wu L."/>
            <person name="Ma J."/>
        </authorList>
    </citation>
    <scope>NUCLEOTIDE SEQUENCE [LARGE SCALE GENOMIC DNA]</scope>
    <source>
        <strain evidence="3">JCM 14322</strain>
    </source>
</reference>
<evidence type="ECO:0000256" key="1">
    <source>
        <dbReference type="SAM" id="MobiDB-lite"/>
    </source>
</evidence>